<organism evidence="2 3">
    <name type="scientific">Desulforamulus profundi</name>
    <dbReference type="NCBI Taxonomy" id="1383067"/>
    <lineage>
        <taxon>Bacteria</taxon>
        <taxon>Bacillati</taxon>
        <taxon>Bacillota</taxon>
        <taxon>Clostridia</taxon>
        <taxon>Eubacteriales</taxon>
        <taxon>Peptococcaceae</taxon>
        <taxon>Desulforamulus</taxon>
    </lineage>
</organism>
<keyword evidence="3" id="KW-1185">Reference proteome</keyword>
<evidence type="ECO:0000313" key="3">
    <source>
        <dbReference type="Proteomes" id="UP000222564"/>
    </source>
</evidence>
<reference evidence="2 3" key="1">
    <citation type="submission" date="2013-09" db="EMBL/GenBank/DDBJ databases">
        <title>Biodegradation of hydrocarbons in the deep terrestrial subsurface : characterization of a microbial consortium composed of two Desulfotomaculum species originating from a deep geological formation.</title>
        <authorList>
            <person name="Aullo T."/>
            <person name="Berlendis S."/>
            <person name="Lascourreges J.-F."/>
            <person name="Dessort D."/>
            <person name="Saint-Laurent S."/>
            <person name="Schraauwers B."/>
            <person name="Mas J."/>
            <person name="Magot M."/>
            <person name="Ranchou-Peyruse A."/>
        </authorList>
    </citation>
    <scope>NUCLEOTIDE SEQUENCE [LARGE SCALE GENOMIC DNA]</scope>
    <source>
        <strain evidence="2 3">Bs107</strain>
    </source>
</reference>
<name>A0A2C6MI03_9FIRM</name>
<dbReference type="Gene3D" id="3.60.15.10">
    <property type="entry name" value="Ribonuclease Z/Hydroxyacylglutathione hydrolase-like"/>
    <property type="match status" value="1"/>
</dbReference>
<comment type="caution">
    <text evidence="2">The sequence shown here is derived from an EMBL/GenBank/DDBJ whole genome shotgun (WGS) entry which is preliminary data.</text>
</comment>
<dbReference type="AlphaFoldDB" id="A0A2C6MI03"/>
<dbReference type="RefSeq" id="WP_099081869.1">
    <property type="nucleotide sequence ID" value="NZ_AWQQ01000003.1"/>
</dbReference>
<gene>
    <name evidence="2" type="ORF">P378_00340</name>
</gene>
<evidence type="ECO:0000259" key="1">
    <source>
        <dbReference type="SMART" id="SM00849"/>
    </source>
</evidence>
<dbReference type="Pfam" id="PF00753">
    <property type="entry name" value="Lactamase_B"/>
    <property type="match status" value="1"/>
</dbReference>
<dbReference type="CDD" id="cd07713">
    <property type="entry name" value="DHPS-like_MBL-fold"/>
    <property type="match status" value="1"/>
</dbReference>
<protein>
    <submittedName>
        <fullName evidence="2">Metallo-beta-lactamase</fullName>
    </submittedName>
</protein>
<dbReference type="Proteomes" id="UP000222564">
    <property type="component" value="Unassembled WGS sequence"/>
</dbReference>
<dbReference type="InterPro" id="IPR036866">
    <property type="entry name" value="RibonucZ/Hydroxyglut_hydro"/>
</dbReference>
<dbReference type="GO" id="GO:0016740">
    <property type="term" value="F:transferase activity"/>
    <property type="evidence" value="ECO:0007669"/>
    <property type="project" value="TreeGrafter"/>
</dbReference>
<feature type="domain" description="Metallo-beta-lactamase" evidence="1">
    <location>
        <begin position="20"/>
        <end position="245"/>
    </location>
</feature>
<accession>A0A2C6MI03</accession>
<proteinExistence type="predicted"/>
<sequence>MIIKTLVENTSISEKLGSEHGLSLYIETKKHKLLFDTGASALFAENARKMKVDLSEVDLAVISHGHYDHGGGLKAFVNINSKAKIYLNQKSFEKYYSNRSNGEKVYIGLDEVLMPNNRFVFVGEHLTIDEELELFSNVKGRKLNPSGNQDLFMKVGTSFEQDDFSHEQNLIIKEDEKILLVAGCAHNGIVNILDHFSTEKGCLPSHVIGGFHLYNRSANKNEDPAMVIQIGEYLINTNAKYYTCHCTGIESYNRLKAVMGEKIDYLSTGSQLII</sequence>
<dbReference type="OrthoDB" id="9803916at2"/>
<dbReference type="InterPro" id="IPR001279">
    <property type="entry name" value="Metallo-B-lactamas"/>
</dbReference>
<dbReference type="InterPro" id="IPR041712">
    <property type="entry name" value="DHPS-like_MBL-fold"/>
</dbReference>
<dbReference type="EMBL" id="AWQQ01000003">
    <property type="protein sequence ID" value="PHJ39938.1"/>
    <property type="molecule type" value="Genomic_DNA"/>
</dbReference>
<dbReference type="InterPro" id="IPR052926">
    <property type="entry name" value="Metallo-beta-lactamase_dom"/>
</dbReference>
<dbReference type="SMART" id="SM00849">
    <property type="entry name" value="Lactamase_B"/>
    <property type="match status" value="1"/>
</dbReference>
<dbReference type="PANTHER" id="PTHR13754">
    <property type="entry name" value="METALLO-BETA-LACTAMASE SUPERFAMILY PROTEIN"/>
    <property type="match status" value="1"/>
</dbReference>
<dbReference type="SUPFAM" id="SSF56281">
    <property type="entry name" value="Metallo-hydrolase/oxidoreductase"/>
    <property type="match status" value="1"/>
</dbReference>
<evidence type="ECO:0000313" key="2">
    <source>
        <dbReference type="EMBL" id="PHJ39938.1"/>
    </source>
</evidence>
<dbReference type="PANTHER" id="PTHR13754:SF13">
    <property type="entry name" value="METALLO-BETA-LACTAMASE SUPERFAMILY PROTEIN (AFU_ORTHOLOGUE AFUA_3G07630)"/>
    <property type="match status" value="1"/>
</dbReference>